<dbReference type="AlphaFoldDB" id="A0A4R6S323"/>
<dbReference type="InterPro" id="IPR046532">
    <property type="entry name" value="DUF6597"/>
</dbReference>
<dbReference type="Pfam" id="PF12833">
    <property type="entry name" value="HTH_18"/>
    <property type="match status" value="1"/>
</dbReference>
<gene>
    <name evidence="5" type="ORF">EV186_106404</name>
</gene>
<dbReference type="SMART" id="SM00342">
    <property type="entry name" value="HTH_ARAC"/>
    <property type="match status" value="1"/>
</dbReference>
<evidence type="ECO:0000313" key="5">
    <source>
        <dbReference type="EMBL" id="TDP94010.1"/>
    </source>
</evidence>
<proteinExistence type="predicted"/>
<evidence type="ECO:0000313" key="6">
    <source>
        <dbReference type="Proteomes" id="UP000295444"/>
    </source>
</evidence>
<dbReference type="Pfam" id="PF20240">
    <property type="entry name" value="DUF6597"/>
    <property type="match status" value="1"/>
</dbReference>
<dbReference type="GO" id="GO:0043565">
    <property type="term" value="F:sequence-specific DNA binding"/>
    <property type="evidence" value="ECO:0007669"/>
    <property type="project" value="InterPro"/>
</dbReference>
<organism evidence="5 6">
    <name type="scientific">Labedaea rhizosphaerae</name>
    <dbReference type="NCBI Taxonomy" id="598644"/>
    <lineage>
        <taxon>Bacteria</taxon>
        <taxon>Bacillati</taxon>
        <taxon>Actinomycetota</taxon>
        <taxon>Actinomycetes</taxon>
        <taxon>Pseudonocardiales</taxon>
        <taxon>Pseudonocardiaceae</taxon>
        <taxon>Labedaea</taxon>
    </lineage>
</organism>
<dbReference type="PANTHER" id="PTHR46796">
    <property type="entry name" value="HTH-TYPE TRANSCRIPTIONAL ACTIVATOR RHAS-RELATED"/>
    <property type="match status" value="1"/>
</dbReference>
<dbReference type="InterPro" id="IPR009057">
    <property type="entry name" value="Homeodomain-like_sf"/>
</dbReference>
<dbReference type="PANTHER" id="PTHR46796:SF13">
    <property type="entry name" value="HTH-TYPE TRANSCRIPTIONAL ACTIVATOR RHAS"/>
    <property type="match status" value="1"/>
</dbReference>
<dbReference type="Proteomes" id="UP000295444">
    <property type="component" value="Unassembled WGS sequence"/>
</dbReference>
<keyword evidence="1" id="KW-0805">Transcription regulation</keyword>
<feature type="domain" description="HTH araC/xylS-type" evidence="4">
    <location>
        <begin position="162"/>
        <end position="263"/>
    </location>
</feature>
<dbReference type="InterPro" id="IPR018060">
    <property type="entry name" value="HTH_AraC"/>
</dbReference>
<name>A0A4R6S323_LABRH</name>
<reference evidence="5 6" key="1">
    <citation type="submission" date="2019-03" db="EMBL/GenBank/DDBJ databases">
        <title>Genomic Encyclopedia of Type Strains, Phase IV (KMG-IV): sequencing the most valuable type-strain genomes for metagenomic binning, comparative biology and taxonomic classification.</title>
        <authorList>
            <person name="Goeker M."/>
        </authorList>
    </citation>
    <scope>NUCLEOTIDE SEQUENCE [LARGE SCALE GENOMIC DNA]</scope>
    <source>
        <strain evidence="5 6">DSM 45361</strain>
    </source>
</reference>
<dbReference type="GO" id="GO:0003700">
    <property type="term" value="F:DNA-binding transcription factor activity"/>
    <property type="evidence" value="ECO:0007669"/>
    <property type="project" value="InterPro"/>
</dbReference>
<keyword evidence="6" id="KW-1185">Reference proteome</keyword>
<dbReference type="SUPFAM" id="SSF46689">
    <property type="entry name" value="Homeodomain-like"/>
    <property type="match status" value="1"/>
</dbReference>
<comment type="caution">
    <text evidence="5">The sequence shown here is derived from an EMBL/GenBank/DDBJ whole genome shotgun (WGS) entry which is preliminary data.</text>
</comment>
<dbReference type="PROSITE" id="PS01124">
    <property type="entry name" value="HTH_ARAC_FAMILY_2"/>
    <property type="match status" value="1"/>
</dbReference>
<evidence type="ECO:0000256" key="2">
    <source>
        <dbReference type="ARBA" id="ARBA00023125"/>
    </source>
</evidence>
<dbReference type="OrthoDB" id="2559672at2"/>
<protein>
    <submittedName>
        <fullName evidence="5">AraC family transcriptional regulator</fullName>
    </submittedName>
</protein>
<keyword evidence="3" id="KW-0804">Transcription</keyword>
<dbReference type="EMBL" id="SNXZ01000006">
    <property type="protein sequence ID" value="TDP94010.1"/>
    <property type="molecule type" value="Genomic_DNA"/>
</dbReference>
<accession>A0A4R6S323</accession>
<evidence type="ECO:0000259" key="4">
    <source>
        <dbReference type="PROSITE" id="PS01124"/>
    </source>
</evidence>
<keyword evidence="2" id="KW-0238">DNA-binding</keyword>
<dbReference type="RefSeq" id="WP_133852984.1">
    <property type="nucleotide sequence ID" value="NZ_SNXZ01000006.1"/>
</dbReference>
<evidence type="ECO:0000256" key="1">
    <source>
        <dbReference type="ARBA" id="ARBA00023015"/>
    </source>
</evidence>
<dbReference type="Gene3D" id="1.10.10.60">
    <property type="entry name" value="Homeodomain-like"/>
    <property type="match status" value="1"/>
</dbReference>
<sequence length="264" mass="29648">MVEPVEKDTRGIVRPAAGLRKFRLDRFEPSPEVARFVDRYWLSSWHLPPGERHEQQVLVHPVINVVFDTDAREVVVSGVQRRTYTRVLEGHGSALGVMFRPGGFRPFLGEPVSTLTDKMVPLLDVLPELAEAMPEGDADERTAKQVDELLHELVPTEPQPCETTTAWAELAITDRSLHRVDQLAAAAGVGVRALQRAFQDHVGIGPKYVLRRYRLYEAGERAARDEDVDWGRLAADLGYADQAHLTREFTAAFGVPPGRYHRLN</sequence>
<evidence type="ECO:0000256" key="3">
    <source>
        <dbReference type="ARBA" id="ARBA00023163"/>
    </source>
</evidence>
<dbReference type="InterPro" id="IPR050204">
    <property type="entry name" value="AraC_XylS_family_regulators"/>
</dbReference>